<name>A0A6J5L8Y2_9CAUD</name>
<dbReference type="InterPro" id="IPR009207">
    <property type="entry name" value="SET7_MeTrfase"/>
</dbReference>
<gene>
    <name evidence="2" type="ORF">UFOVP117_11</name>
</gene>
<dbReference type="EMBL" id="LR796235">
    <property type="protein sequence ID" value="CAB4129497.1"/>
    <property type="molecule type" value="Genomic_DNA"/>
</dbReference>
<dbReference type="GO" id="GO:0062122">
    <property type="term" value="F:histone H3K37 methyltransferase activity"/>
    <property type="evidence" value="ECO:0007669"/>
    <property type="project" value="InterPro"/>
</dbReference>
<proteinExistence type="predicted"/>
<protein>
    <submittedName>
        <fullName evidence="2">SET domain containing protein</fullName>
    </submittedName>
</protein>
<dbReference type="Pfam" id="PF00856">
    <property type="entry name" value="SET"/>
    <property type="match status" value="1"/>
</dbReference>
<feature type="domain" description="SET" evidence="1">
    <location>
        <begin position="7"/>
        <end position="116"/>
    </location>
</feature>
<dbReference type="Gene3D" id="2.170.270.10">
    <property type="entry name" value="SET domain"/>
    <property type="match status" value="1"/>
</dbReference>
<reference evidence="2" key="1">
    <citation type="submission" date="2020-04" db="EMBL/GenBank/DDBJ databases">
        <authorList>
            <person name="Chiriac C."/>
            <person name="Salcher M."/>
            <person name="Ghai R."/>
            <person name="Kavagutti S V."/>
        </authorList>
    </citation>
    <scope>NUCLEOTIDE SEQUENCE</scope>
</reference>
<organism evidence="2">
    <name type="scientific">uncultured Caudovirales phage</name>
    <dbReference type="NCBI Taxonomy" id="2100421"/>
    <lineage>
        <taxon>Viruses</taxon>
        <taxon>Duplodnaviria</taxon>
        <taxon>Heunggongvirae</taxon>
        <taxon>Uroviricota</taxon>
        <taxon>Caudoviricetes</taxon>
        <taxon>Peduoviridae</taxon>
        <taxon>Maltschvirus</taxon>
        <taxon>Maltschvirus maltsch</taxon>
    </lineage>
</organism>
<evidence type="ECO:0000259" key="1">
    <source>
        <dbReference type="PROSITE" id="PS50280"/>
    </source>
</evidence>
<evidence type="ECO:0000313" key="2">
    <source>
        <dbReference type="EMBL" id="CAB4129497.1"/>
    </source>
</evidence>
<dbReference type="PROSITE" id="PS50280">
    <property type="entry name" value="SET"/>
    <property type="match status" value="1"/>
</dbReference>
<sequence length="128" mass="14714">MNIPIPQKIEVKASHIHGLGVFAKEKIKKDEIIETCYAIFFRTDLGDLNDVLLKYRFSYPCGQNPTHFAIPLGYGCIYNHSENNNAFWTCDSNSALYYFVSNRDIEIGEEICTSYGGPDYWKFIKTII</sequence>
<dbReference type="SUPFAM" id="SSF82199">
    <property type="entry name" value="SET domain"/>
    <property type="match status" value="1"/>
</dbReference>
<dbReference type="InterPro" id="IPR001214">
    <property type="entry name" value="SET_dom"/>
</dbReference>
<dbReference type="InterPro" id="IPR046341">
    <property type="entry name" value="SET_dom_sf"/>
</dbReference>
<accession>A0A6J5L8Y2</accession>
<dbReference type="PIRSF" id="PIRSF022536">
    <property type="entry name" value="A612L_SET"/>
    <property type="match status" value="1"/>
</dbReference>